<evidence type="ECO:0000313" key="2">
    <source>
        <dbReference type="EMBL" id="ONM31184.1"/>
    </source>
</evidence>
<organism evidence="2">
    <name type="scientific">Zea mays</name>
    <name type="common">Maize</name>
    <dbReference type="NCBI Taxonomy" id="4577"/>
    <lineage>
        <taxon>Eukaryota</taxon>
        <taxon>Viridiplantae</taxon>
        <taxon>Streptophyta</taxon>
        <taxon>Embryophyta</taxon>
        <taxon>Tracheophyta</taxon>
        <taxon>Spermatophyta</taxon>
        <taxon>Magnoliopsida</taxon>
        <taxon>Liliopsida</taxon>
        <taxon>Poales</taxon>
        <taxon>Poaceae</taxon>
        <taxon>PACMAD clade</taxon>
        <taxon>Panicoideae</taxon>
        <taxon>Andropogonodae</taxon>
        <taxon>Andropogoneae</taxon>
        <taxon>Tripsacinae</taxon>
        <taxon>Zea</taxon>
    </lineage>
</organism>
<dbReference type="IntAct" id="A0A1D6MQ92">
    <property type="interactions" value="1"/>
</dbReference>
<proteinExistence type="predicted"/>
<protein>
    <submittedName>
        <fullName evidence="2">Uncharacterized protein</fullName>
    </submittedName>
</protein>
<gene>
    <name evidence="2" type="ORF">ZEAMMB73_Zm00001d040336</name>
</gene>
<name>A0A1D6MQ92_MAIZE</name>
<feature type="compositionally biased region" description="Low complexity" evidence="1">
    <location>
        <begin position="46"/>
        <end position="58"/>
    </location>
</feature>
<accession>A0A1D6MQ92</accession>
<dbReference type="InParanoid" id="A0A1D6MQ92"/>
<dbReference type="PaxDb" id="4577-GRMZM2G005596_P01"/>
<feature type="region of interest" description="Disordered" evidence="1">
    <location>
        <begin position="94"/>
        <end position="140"/>
    </location>
</feature>
<reference evidence="2" key="1">
    <citation type="submission" date="2015-12" db="EMBL/GenBank/DDBJ databases">
        <title>Update maize B73 reference genome by single molecule sequencing technologies.</title>
        <authorList>
            <consortium name="Maize Genome Sequencing Project"/>
            <person name="Ware D."/>
        </authorList>
    </citation>
    <scope>NUCLEOTIDE SEQUENCE [LARGE SCALE GENOMIC DNA]</scope>
    <source>
        <tissue evidence="2">Seedling</tissue>
    </source>
</reference>
<dbReference type="EMBL" id="CM007649">
    <property type="protein sequence ID" value="ONM31184.1"/>
    <property type="molecule type" value="Genomic_DNA"/>
</dbReference>
<evidence type="ECO:0000256" key="1">
    <source>
        <dbReference type="SAM" id="MobiDB-lite"/>
    </source>
</evidence>
<feature type="region of interest" description="Disordered" evidence="1">
    <location>
        <begin position="40"/>
        <end position="80"/>
    </location>
</feature>
<sequence>MAVSSPWLPFSPTVVLLLSGHQQPAALLAPFHGIRLPCSSLPGQGTPRSSPPCSTRPSHGVLHFPAPRARVSTPPAMDTDQDSAWRLLPAIEQQRPQPPMAPPATSLAGAQVLAPPPMGIPQQQPYYSLPMAPPPAAPRCACPASTRQNAYERLGVVDSSADDAVDPR</sequence>
<dbReference type="AlphaFoldDB" id="A0A1D6MQ92"/>